<name>A0A139AK30_GONPJ</name>
<feature type="compositionally biased region" description="Basic residues" evidence="1">
    <location>
        <begin position="511"/>
        <end position="521"/>
    </location>
</feature>
<protein>
    <submittedName>
        <fullName evidence="3">Uncharacterized protein</fullName>
    </submittedName>
</protein>
<feature type="compositionally biased region" description="Polar residues" evidence="1">
    <location>
        <begin position="388"/>
        <end position="400"/>
    </location>
</feature>
<feature type="compositionally biased region" description="Polar residues" evidence="1">
    <location>
        <begin position="355"/>
        <end position="365"/>
    </location>
</feature>
<dbReference type="OMA" id="FAMADKQ"/>
<feature type="compositionally biased region" description="Basic and acidic residues" evidence="1">
    <location>
        <begin position="271"/>
        <end position="281"/>
    </location>
</feature>
<dbReference type="AlphaFoldDB" id="A0A139AK30"/>
<feature type="compositionally biased region" description="Polar residues" evidence="1">
    <location>
        <begin position="475"/>
        <end position="488"/>
    </location>
</feature>
<evidence type="ECO:0000313" key="4">
    <source>
        <dbReference type="Proteomes" id="UP000070544"/>
    </source>
</evidence>
<keyword evidence="2" id="KW-0812">Transmembrane</keyword>
<keyword evidence="2" id="KW-0472">Membrane</keyword>
<keyword evidence="2" id="KW-1133">Transmembrane helix</keyword>
<evidence type="ECO:0000256" key="2">
    <source>
        <dbReference type="SAM" id="Phobius"/>
    </source>
</evidence>
<feature type="transmembrane region" description="Helical" evidence="2">
    <location>
        <begin position="771"/>
        <end position="790"/>
    </location>
</feature>
<feature type="compositionally biased region" description="Basic and acidic residues" evidence="1">
    <location>
        <begin position="584"/>
        <end position="603"/>
    </location>
</feature>
<reference evidence="3 4" key="1">
    <citation type="journal article" date="2015" name="Genome Biol. Evol.">
        <title>Phylogenomic analyses indicate that early fungi evolved digesting cell walls of algal ancestors of land plants.</title>
        <authorList>
            <person name="Chang Y."/>
            <person name="Wang S."/>
            <person name="Sekimoto S."/>
            <person name="Aerts A.L."/>
            <person name="Choi C."/>
            <person name="Clum A."/>
            <person name="LaButti K.M."/>
            <person name="Lindquist E.A."/>
            <person name="Yee Ngan C."/>
            <person name="Ohm R.A."/>
            <person name="Salamov A.A."/>
            <person name="Grigoriev I.V."/>
            <person name="Spatafora J.W."/>
            <person name="Berbee M.L."/>
        </authorList>
    </citation>
    <scope>NUCLEOTIDE SEQUENCE [LARGE SCALE GENOMIC DNA]</scope>
    <source>
        <strain evidence="3 4">JEL478</strain>
    </source>
</reference>
<feature type="compositionally biased region" description="Low complexity" evidence="1">
    <location>
        <begin position="324"/>
        <end position="337"/>
    </location>
</feature>
<feature type="region of interest" description="Disordered" evidence="1">
    <location>
        <begin position="710"/>
        <end position="760"/>
    </location>
</feature>
<feature type="compositionally biased region" description="Basic and acidic residues" evidence="1">
    <location>
        <begin position="98"/>
        <end position="108"/>
    </location>
</feature>
<proteinExistence type="predicted"/>
<feature type="compositionally biased region" description="Basic residues" evidence="1">
    <location>
        <begin position="632"/>
        <end position="645"/>
    </location>
</feature>
<accession>A0A139AK30</accession>
<gene>
    <name evidence="3" type="ORF">M427DRAFT_68567</name>
</gene>
<feature type="region of interest" description="Disordered" evidence="1">
    <location>
        <begin position="798"/>
        <end position="830"/>
    </location>
</feature>
<sequence length="830" mass="87089">MNGRTDADAVAAETTDEERDLEAALVAFAKSVGVDVGGGAGDGDGGRRAGMERGHGGSANAKDGSGSGDVRGDKGAASRDNGNGETAAGEGQPHNQPRSKDEYRESLARAKAYFTRSVKGIKMPKFDGKARERGGRGGRDGKGAAALRGGDGNGSGEGHAPTLSPSSPTSPPFPLTRSFTSPHRRRHSDTYTLAGSTRSSLSPLPASPLTFDFGLLAAATLSRLLSVANGDGGDTSEGYESYTEDEVSDVEAGAGAGVDWMSGLESAERAGVDGVEARGELPSHPPTAVHAKADTDSHTSYDAYDAYVRPHTYAVDLGSLLPAPASSSSGPASVPAVNDSTAKSAQPAPAPGTSIPHTPQQSKSRPISLRMPNPLRRRASSARSPSRDQGSGPAQPSTTPGPDEAVQAHPGATRTPRRSRTNHDADAEGEPGRVRKRAVTLRRVRDMLAAAAREIVEREREREREHAQMRREAGSSGTQPVAVTTSGQELDDSILPLPPIRRSGSLPASLHRSRSRSRSHSPHKDPLDAVVAAVVALAKKGRREGKEQDRGAGSKGKKKERRKVGEKGEGQVKDGVGVRRGRKKEKEKDGKVAQVDADGRGGDDLALDVPFCTTDTTLSGTSAPPTALSPPPKHKSTSTSRRRRPRADTAHSPSAHSSAAFDEEMDWSAILDPAARAPLSTAAATKSALALPLHLPHLPQLPHGTIPLLLRPASGRHAGSSDQRGAHPPRRAASVDSVLRPTSSLRRHSPSPTPHARGDLTVPGAAAVKEAILGAGLIVAGLYGSAYGVYRRKRREWVEREGGRRESRRRGQREGRVGVDGEGEVEWAEV</sequence>
<feature type="region of interest" description="Disordered" evidence="1">
    <location>
        <begin position="32"/>
        <end position="204"/>
    </location>
</feature>
<feature type="compositionally biased region" description="Basic and acidic residues" evidence="1">
    <location>
        <begin position="421"/>
        <end position="433"/>
    </location>
</feature>
<feature type="compositionally biased region" description="Basic and acidic residues" evidence="1">
    <location>
        <begin position="44"/>
        <end position="55"/>
    </location>
</feature>
<feature type="compositionally biased region" description="Acidic residues" evidence="1">
    <location>
        <begin position="821"/>
        <end position="830"/>
    </location>
</feature>
<feature type="compositionally biased region" description="Low complexity" evidence="1">
    <location>
        <begin position="650"/>
        <end position="660"/>
    </location>
</feature>
<feature type="compositionally biased region" description="Basic and acidic residues" evidence="1">
    <location>
        <begin position="124"/>
        <end position="142"/>
    </location>
</feature>
<organism evidence="3 4">
    <name type="scientific">Gonapodya prolifera (strain JEL478)</name>
    <name type="common">Monoblepharis prolifera</name>
    <dbReference type="NCBI Taxonomy" id="1344416"/>
    <lineage>
        <taxon>Eukaryota</taxon>
        <taxon>Fungi</taxon>
        <taxon>Fungi incertae sedis</taxon>
        <taxon>Chytridiomycota</taxon>
        <taxon>Chytridiomycota incertae sedis</taxon>
        <taxon>Monoblepharidomycetes</taxon>
        <taxon>Monoblepharidales</taxon>
        <taxon>Gonapodyaceae</taxon>
        <taxon>Gonapodya</taxon>
    </lineage>
</organism>
<dbReference type="Proteomes" id="UP000070544">
    <property type="component" value="Unassembled WGS sequence"/>
</dbReference>
<dbReference type="EMBL" id="KQ965748">
    <property type="protein sequence ID" value="KXS17136.1"/>
    <property type="molecule type" value="Genomic_DNA"/>
</dbReference>
<feature type="compositionally biased region" description="Basic and acidic residues" evidence="1">
    <location>
        <begin position="563"/>
        <end position="572"/>
    </location>
</feature>
<evidence type="ECO:0000256" key="1">
    <source>
        <dbReference type="SAM" id="MobiDB-lite"/>
    </source>
</evidence>
<feature type="region of interest" description="Disordered" evidence="1">
    <location>
        <begin position="324"/>
        <end position="660"/>
    </location>
</feature>
<feature type="compositionally biased region" description="Basic and acidic residues" evidence="1">
    <location>
        <begin position="454"/>
        <end position="473"/>
    </location>
</feature>
<evidence type="ECO:0000313" key="3">
    <source>
        <dbReference type="EMBL" id="KXS17136.1"/>
    </source>
</evidence>
<keyword evidence="4" id="KW-1185">Reference proteome</keyword>
<feature type="region of interest" description="Disordered" evidence="1">
    <location>
        <begin position="271"/>
        <end position="296"/>
    </location>
</feature>